<comment type="caution">
    <text evidence="1">The sequence shown here is derived from an EMBL/GenBank/DDBJ whole genome shotgun (WGS) entry which is preliminary data.</text>
</comment>
<reference evidence="1" key="1">
    <citation type="submission" date="2019-08" db="EMBL/GenBank/DDBJ databases">
        <authorList>
            <person name="Kucharzyk K."/>
            <person name="Murdoch R.W."/>
            <person name="Higgins S."/>
            <person name="Loffler F."/>
        </authorList>
    </citation>
    <scope>NUCLEOTIDE SEQUENCE</scope>
</reference>
<name>A0A645CQ54_9ZZZZ</name>
<evidence type="ECO:0000313" key="1">
    <source>
        <dbReference type="EMBL" id="MPM79206.1"/>
    </source>
</evidence>
<accession>A0A645CQ54</accession>
<gene>
    <name evidence="1" type="ORF">SDC9_126239</name>
</gene>
<dbReference type="EMBL" id="VSSQ01029183">
    <property type="protein sequence ID" value="MPM79206.1"/>
    <property type="molecule type" value="Genomic_DNA"/>
</dbReference>
<dbReference type="AlphaFoldDB" id="A0A645CQ54"/>
<proteinExistence type="predicted"/>
<sequence length="158" mass="16883">MDHLTGSGERGQHPLGHREVRFGVDTQSQHVGAATDSGRAVALAVRHGADHPLRPAGRAVYCRYQRRCRQAQALQRLPRTCSNCSEFLASLLDAAGDSGGFGGEEDDRRLVAVGLCGVDPGRYEGSDERARVLHNSGHGREGTVVAHHGAAHTGGRWS</sequence>
<protein>
    <submittedName>
        <fullName evidence="1">Uncharacterized protein</fullName>
    </submittedName>
</protein>
<organism evidence="1">
    <name type="scientific">bioreactor metagenome</name>
    <dbReference type="NCBI Taxonomy" id="1076179"/>
    <lineage>
        <taxon>unclassified sequences</taxon>
        <taxon>metagenomes</taxon>
        <taxon>ecological metagenomes</taxon>
    </lineage>
</organism>